<feature type="domain" description="FAD dependent oxidoreductase" evidence="6">
    <location>
        <begin position="6"/>
        <end position="381"/>
    </location>
</feature>
<organism evidence="7">
    <name type="scientific">Capitella teleta</name>
    <name type="common">Polychaete worm</name>
    <dbReference type="NCBI Taxonomy" id="283909"/>
    <lineage>
        <taxon>Eukaryota</taxon>
        <taxon>Metazoa</taxon>
        <taxon>Spiralia</taxon>
        <taxon>Lophotrochozoa</taxon>
        <taxon>Annelida</taxon>
        <taxon>Polychaeta</taxon>
        <taxon>Sedentaria</taxon>
        <taxon>Scolecida</taxon>
        <taxon>Capitellidae</taxon>
        <taxon>Capitella</taxon>
    </lineage>
</organism>
<comment type="cofactor">
    <cofactor evidence="1">
        <name>FAD</name>
        <dbReference type="ChEBI" id="CHEBI:57692"/>
    </cofactor>
</comment>
<evidence type="ECO:0000313" key="8">
    <source>
        <dbReference type="EnsemblMetazoa" id="CapteP141039"/>
    </source>
</evidence>
<dbReference type="OrthoDB" id="424974at2759"/>
<dbReference type="GO" id="GO:0050660">
    <property type="term" value="F:flavin adenine dinucleotide binding"/>
    <property type="evidence" value="ECO:0007669"/>
    <property type="project" value="InterPro"/>
</dbReference>
<keyword evidence="9" id="KW-1185">Reference proteome</keyword>
<protein>
    <recommendedName>
        <fullName evidence="6">FAD dependent oxidoreductase domain-containing protein</fullName>
    </recommendedName>
</protein>
<dbReference type="Gene3D" id="3.30.9.10">
    <property type="entry name" value="D-Amino Acid Oxidase, subunit A, domain 2"/>
    <property type="match status" value="1"/>
</dbReference>
<evidence type="ECO:0000313" key="9">
    <source>
        <dbReference type="Proteomes" id="UP000014760"/>
    </source>
</evidence>
<sequence length="411" mass="45230">MDIIYDLCIVGAGLIGSSAAKHASLQSGLRVLIIGKEEPRNRKDSPIHGAYYDEARIAAPFTGHPFWLNAFRDSLDRFASIEEASGKKFFHETGFVSAGPQSTQYITQSLSNCATAGIKHSVLTSSEAKERYPFLHINTGDCAVEIKSGAGWLNPRTLREAQLSIASANGCEIVDGIVKSIKEEDCNDANVVLRMELLSGGEVFRARKVLLCTGAFTGCNQLLPKELQPEVSMVTQSVVFAELDDLERKRFVGMPTMVNVESDSTVYQKKSCYVLPPIKYPDGKWYLKLGHGSQFERVLSTPQELYDWYTSPIPEDFKSGLVDILRSNFPDLRPLGCAFDSCVTTNTANRHPMIDMVTSNIAVAIGGNGYAAKCCDQIGKLGSDVILGKDWPSIYCREALRYKANKDKSKL</sequence>
<evidence type="ECO:0000256" key="2">
    <source>
        <dbReference type="ARBA" id="ARBA00010989"/>
    </source>
</evidence>
<evidence type="ECO:0000313" key="7">
    <source>
        <dbReference type="EMBL" id="ELU07078.1"/>
    </source>
</evidence>
<dbReference type="EnsemblMetazoa" id="CapteT141039">
    <property type="protein sequence ID" value="CapteP141039"/>
    <property type="gene ID" value="CapteG141039"/>
</dbReference>
<dbReference type="Proteomes" id="UP000014760">
    <property type="component" value="Unassembled WGS sequence"/>
</dbReference>
<evidence type="ECO:0000259" key="6">
    <source>
        <dbReference type="Pfam" id="PF01266"/>
    </source>
</evidence>
<gene>
    <name evidence="7" type="ORF">CAPTEDRAFT_141039</name>
</gene>
<dbReference type="EMBL" id="KB300180">
    <property type="protein sequence ID" value="ELU07078.1"/>
    <property type="molecule type" value="Genomic_DNA"/>
</dbReference>
<dbReference type="PANTHER" id="PTHR10961">
    <property type="entry name" value="PEROXISOMAL SARCOSINE OXIDASE"/>
    <property type="match status" value="1"/>
</dbReference>
<reference evidence="7 9" key="2">
    <citation type="journal article" date="2013" name="Nature">
        <title>Insights into bilaterian evolution from three spiralian genomes.</title>
        <authorList>
            <person name="Simakov O."/>
            <person name="Marletaz F."/>
            <person name="Cho S.J."/>
            <person name="Edsinger-Gonzales E."/>
            <person name="Havlak P."/>
            <person name="Hellsten U."/>
            <person name="Kuo D.H."/>
            <person name="Larsson T."/>
            <person name="Lv J."/>
            <person name="Arendt D."/>
            <person name="Savage R."/>
            <person name="Osoegawa K."/>
            <person name="de Jong P."/>
            <person name="Grimwood J."/>
            <person name="Chapman J.A."/>
            <person name="Shapiro H."/>
            <person name="Aerts A."/>
            <person name="Otillar R.P."/>
            <person name="Terry A.Y."/>
            <person name="Boore J.L."/>
            <person name="Grigoriev I.V."/>
            <person name="Lindberg D.R."/>
            <person name="Seaver E.C."/>
            <person name="Weisblat D.A."/>
            <person name="Putnam N.H."/>
            <person name="Rokhsar D.S."/>
        </authorList>
    </citation>
    <scope>NUCLEOTIDE SEQUENCE</scope>
    <source>
        <strain evidence="7 9">I ESC-2004</strain>
    </source>
</reference>
<comment type="similarity">
    <text evidence="2">Belongs to the MSOX/MTOX family.</text>
</comment>
<dbReference type="InterPro" id="IPR036188">
    <property type="entry name" value="FAD/NAD-bd_sf"/>
</dbReference>
<dbReference type="EMBL" id="AMQN01007196">
    <property type="status" value="NOT_ANNOTATED_CDS"/>
    <property type="molecule type" value="Genomic_DNA"/>
</dbReference>
<accession>R7ULZ0</accession>
<name>R7ULZ0_CAPTE</name>
<dbReference type="InterPro" id="IPR045170">
    <property type="entry name" value="MTOX"/>
</dbReference>
<dbReference type="SUPFAM" id="SSF51905">
    <property type="entry name" value="FAD/NAD(P)-binding domain"/>
    <property type="match status" value="1"/>
</dbReference>
<dbReference type="PANTHER" id="PTHR10961:SF10">
    <property type="entry name" value="FAD DEPENDENT OXIDOREDUCTASE DOMAIN-CONTAINING PROTEIN"/>
    <property type="match status" value="1"/>
</dbReference>
<dbReference type="GO" id="GO:0008115">
    <property type="term" value="F:sarcosine oxidase activity"/>
    <property type="evidence" value="ECO:0007669"/>
    <property type="project" value="TreeGrafter"/>
</dbReference>
<dbReference type="InterPro" id="IPR006076">
    <property type="entry name" value="FAD-dep_OxRdtase"/>
</dbReference>
<keyword evidence="5" id="KW-0560">Oxidoreductase</keyword>
<evidence type="ECO:0000256" key="1">
    <source>
        <dbReference type="ARBA" id="ARBA00001974"/>
    </source>
</evidence>
<keyword evidence="3" id="KW-0285">Flavoprotein</keyword>
<proteinExistence type="inferred from homology"/>
<reference evidence="9" key="1">
    <citation type="submission" date="2012-12" db="EMBL/GenBank/DDBJ databases">
        <authorList>
            <person name="Hellsten U."/>
            <person name="Grimwood J."/>
            <person name="Chapman J.A."/>
            <person name="Shapiro H."/>
            <person name="Aerts A."/>
            <person name="Otillar R.P."/>
            <person name="Terry A.Y."/>
            <person name="Boore J.L."/>
            <person name="Simakov O."/>
            <person name="Marletaz F."/>
            <person name="Cho S.-J."/>
            <person name="Edsinger-Gonzales E."/>
            <person name="Havlak P."/>
            <person name="Kuo D.-H."/>
            <person name="Larsson T."/>
            <person name="Lv J."/>
            <person name="Arendt D."/>
            <person name="Savage R."/>
            <person name="Osoegawa K."/>
            <person name="de Jong P."/>
            <person name="Lindberg D.R."/>
            <person name="Seaver E.C."/>
            <person name="Weisblat D.A."/>
            <person name="Putnam N.H."/>
            <person name="Grigoriev I.V."/>
            <person name="Rokhsar D.S."/>
        </authorList>
    </citation>
    <scope>NUCLEOTIDE SEQUENCE</scope>
    <source>
        <strain evidence="9">I ESC-2004</strain>
    </source>
</reference>
<dbReference type="Pfam" id="PF01266">
    <property type="entry name" value="DAO"/>
    <property type="match status" value="1"/>
</dbReference>
<keyword evidence="4" id="KW-0274">FAD</keyword>
<dbReference type="AlphaFoldDB" id="R7ULZ0"/>
<dbReference type="STRING" id="283909.R7ULZ0"/>
<evidence type="ECO:0000256" key="5">
    <source>
        <dbReference type="ARBA" id="ARBA00023002"/>
    </source>
</evidence>
<dbReference type="OMA" id="PMIGYTS"/>
<evidence type="ECO:0000256" key="3">
    <source>
        <dbReference type="ARBA" id="ARBA00022630"/>
    </source>
</evidence>
<dbReference type="Gene3D" id="3.50.50.60">
    <property type="entry name" value="FAD/NAD(P)-binding domain"/>
    <property type="match status" value="1"/>
</dbReference>
<reference evidence="8" key="3">
    <citation type="submission" date="2015-06" db="UniProtKB">
        <authorList>
            <consortium name="EnsemblMetazoa"/>
        </authorList>
    </citation>
    <scope>IDENTIFICATION</scope>
</reference>
<evidence type="ECO:0000256" key="4">
    <source>
        <dbReference type="ARBA" id="ARBA00022827"/>
    </source>
</evidence>
<dbReference type="HOGENOM" id="CLU_058179_0_0_1"/>